<organism evidence="1 2">
    <name type="scientific">Streptosporangium album</name>
    <dbReference type="NCBI Taxonomy" id="47479"/>
    <lineage>
        <taxon>Bacteria</taxon>
        <taxon>Bacillati</taxon>
        <taxon>Actinomycetota</taxon>
        <taxon>Actinomycetes</taxon>
        <taxon>Streptosporangiales</taxon>
        <taxon>Streptosporangiaceae</taxon>
        <taxon>Streptosporangium</taxon>
    </lineage>
</organism>
<keyword evidence="2" id="KW-1185">Reference proteome</keyword>
<name>A0A7W7S4W1_9ACTN</name>
<dbReference type="AlphaFoldDB" id="A0A7W7S4W1"/>
<dbReference type="RefSeq" id="WP_345006079.1">
    <property type="nucleotide sequence ID" value="NZ_BAABEK010000114.1"/>
</dbReference>
<sequence>MAALRTLKSDVVVGLGAATVAALEKTGEPWRTSGTHALIQARV</sequence>
<protein>
    <submittedName>
        <fullName evidence="1">Uncharacterized protein</fullName>
    </submittedName>
</protein>
<comment type="caution">
    <text evidence="1">The sequence shown here is derived from an EMBL/GenBank/DDBJ whole genome shotgun (WGS) entry which is preliminary data.</text>
</comment>
<accession>A0A7W7S4W1</accession>
<proteinExistence type="predicted"/>
<dbReference type="Proteomes" id="UP000534286">
    <property type="component" value="Unassembled WGS sequence"/>
</dbReference>
<gene>
    <name evidence="1" type="ORF">FHR32_008311</name>
</gene>
<reference evidence="1 2" key="1">
    <citation type="submission" date="2020-08" db="EMBL/GenBank/DDBJ databases">
        <title>Sequencing the genomes of 1000 actinobacteria strains.</title>
        <authorList>
            <person name="Klenk H.-P."/>
        </authorList>
    </citation>
    <scope>NUCLEOTIDE SEQUENCE [LARGE SCALE GENOMIC DNA]</scope>
    <source>
        <strain evidence="1 2">DSM 43023</strain>
    </source>
</reference>
<dbReference type="EMBL" id="JACHJU010000006">
    <property type="protein sequence ID" value="MBB4943910.1"/>
    <property type="molecule type" value="Genomic_DNA"/>
</dbReference>
<evidence type="ECO:0000313" key="1">
    <source>
        <dbReference type="EMBL" id="MBB4943910.1"/>
    </source>
</evidence>
<evidence type="ECO:0000313" key="2">
    <source>
        <dbReference type="Proteomes" id="UP000534286"/>
    </source>
</evidence>